<feature type="region of interest" description="Disordered" evidence="1">
    <location>
        <begin position="1"/>
        <end position="20"/>
    </location>
</feature>
<accession>A0A7J0CKR8</accession>
<protein>
    <submittedName>
        <fullName evidence="2">Uncharacterized protein</fullName>
    </submittedName>
</protein>
<gene>
    <name evidence="2" type="ORF">Smic_09030</name>
</gene>
<evidence type="ECO:0000313" key="2">
    <source>
        <dbReference type="EMBL" id="GFN02347.1"/>
    </source>
</evidence>
<dbReference type="EMBL" id="BLWD01000001">
    <property type="protein sequence ID" value="GFN02347.1"/>
    <property type="molecule type" value="Genomic_DNA"/>
</dbReference>
<dbReference type="Proteomes" id="UP000498740">
    <property type="component" value="Unassembled WGS sequence"/>
</dbReference>
<proteinExistence type="predicted"/>
<sequence length="83" mass="8757">MAPDHVQDVAVSGARPAAAGNVECEAKKQGQKYSDRKGDGHQICCVGVPGAHAENNPAGMQDPHQSRVKVFGGRCELVCRQSD</sequence>
<reference evidence="2 3" key="1">
    <citation type="submission" date="2020-05" db="EMBL/GenBank/DDBJ databases">
        <title>Whole genome shotgun sequence of Streptomyces microflavus NBRC 13062.</title>
        <authorList>
            <person name="Komaki H."/>
            <person name="Tamura T."/>
        </authorList>
    </citation>
    <scope>NUCLEOTIDE SEQUENCE [LARGE SCALE GENOMIC DNA]</scope>
    <source>
        <strain evidence="2 3">NBRC 13062</strain>
    </source>
</reference>
<comment type="caution">
    <text evidence="2">The sequence shown here is derived from an EMBL/GenBank/DDBJ whole genome shotgun (WGS) entry which is preliminary data.</text>
</comment>
<evidence type="ECO:0000256" key="1">
    <source>
        <dbReference type="SAM" id="MobiDB-lite"/>
    </source>
</evidence>
<name>A0A7J0CKR8_STRMI</name>
<organism evidence="2 3">
    <name type="scientific">Streptomyces microflavus</name>
    <name type="common">Streptomyces lipmanii</name>
    <dbReference type="NCBI Taxonomy" id="1919"/>
    <lineage>
        <taxon>Bacteria</taxon>
        <taxon>Bacillati</taxon>
        <taxon>Actinomycetota</taxon>
        <taxon>Actinomycetes</taxon>
        <taxon>Kitasatosporales</taxon>
        <taxon>Streptomycetaceae</taxon>
        <taxon>Streptomyces</taxon>
    </lineage>
</organism>
<dbReference type="AlphaFoldDB" id="A0A7J0CKR8"/>
<evidence type="ECO:0000313" key="3">
    <source>
        <dbReference type="Proteomes" id="UP000498740"/>
    </source>
</evidence>